<gene>
    <name evidence="3" type="ORF">HMPREF0201_04694</name>
</gene>
<dbReference type="AlphaFoldDB" id="S3JHE4"/>
<sequence>MGLPVLIMVIPLVCYLLWLFVKLRRLSRLQNSLRRRAMARGMSGPPSPRRRRRHHRKE</sequence>
<keyword evidence="2" id="KW-0812">Transmembrane</keyword>
<evidence type="ECO:0000313" key="3">
    <source>
        <dbReference type="EMBL" id="EPF12584.1"/>
    </source>
</evidence>
<comment type="caution">
    <text evidence="3">The sequence shown here is derived from an EMBL/GenBank/DDBJ whole genome shotgun (WGS) entry which is preliminary data.</text>
</comment>
<dbReference type="STRING" id="566551.HMPREF0201_04694"/>
<evidence type="ECO:0000256" key="1">
    <source>
        <dbReference type="SAM" id="MobiDB-lite"/>
    </source>
</evidence>
<proteinExistence type="predicted"/>
<name>S3JHE4_9ENTR</name>
<feature type="compositionally biased region" description="Basic residues" evidence="1">
    <location>
        <begin position="48"/>
        <end position="58"/>
    </location>
</feature>
<protein>
    <recommendedName>
        <fullName evidence="5">High mobility group protein Z</fullName>
    </recommendedName>
</protein>
<feature type="region of interest" description="Disordered" evidence="1">
    <location>
        <begin position="35"/>
        <end position="58"/>
    </location>
</feature>
<dbReference type="EMBL" id="ATDT01000039">
    <property type="protein sequence ID" value="EPF12584.1"/>
    <property type="molecule type" value="Genomic_DNA"/>
</dbReference>
<evidence type="ECO:0000313" key="4">
    <source>
        <dbReference type="Proteomes" id="UP000014585"/>
    </source>
</evidence>
<evidence type="ECO:0000256" key="2">
    <source>
        <dbReference type="SAM" id="Phobius"/>
    </source>
</evidence>
<dbReference type="HOGENOM" id="CLU_209732_0_0_6"/>
<reference evidence="3 4" key="1">
    <citation type="submission" date="2013-04" db="EMBL/GenBank/DDBJ databases">
        <authorList>
            <person name="Weinstock G."/>
            <person name="Sodergren E."/>
            <person name="Lobos E.A."/>
            <person name="Fulton L."/>
            <person name="Fulton R."/>
            <person name="Courtney L."/>
            <person name="Fronick C."/>
            <person name="O'Laughlin M."/>
            <person name="Godfrey J."/>
            <person name="Wilson R.M."/>
            <person name="Miner T."/>
            <person name="Farmer C."/>
            <person name="Delehaunty K."/>
            <person name="Cordes M."/>
            <person name="Minx P."/>
            <person name="Tomlinson C."/>
            <person name="Chen J."/>
            <person name="Wollam A."/>
            <person name="Pepin K.H."/>
            <person name="Palsikar V.B."/>
            <person name="Zhang X."/>
            <person name="Suruliraj S."/>
            <person name="Perna N.T."/>
            <person name="Plunkett G."/>
            <person name="Warren W."/>
            <person name="Mitreva M."/>
            <person name="Mardis E.R."/>
            <person name="Wilson R.K."/>
        </authorList>
    </citation>
    <scope>NUCLEOTIDE SEQUENCE [LARGE SCALE GENOMIC DNA]</scope>
    <source>
        <strain evidence="3 4">DSM 4568</strain>
    </source>
</reference>
<organism evidence="3 4">
    <name type="scientific">Cedecea davisae DSM 4568</name>
    <dbReference type="NCBI Taxonomy" id="566551"/>
    <lineage>
        <taxon>Bacteria</taxon>
        <taxon>Pseudomonadati</taxon>
        <taxon>Pseudomonadota</taxon>
        <taxon>Gammaproteobacteria</taxon>
        <taxon>Enterobacterales</taxon>
        <taxon>Enterobacteriaceae</taxon>
        <taxon>Cedecea</taxon>
    </lineage>
</organism>
<evidence type="ECO:0008006" key="5">
    <source>
        <dbReference type="Google" id="ProtNLM"/>
    </source>
</evidence>
<accession>S3JHE4</accession>
<dbReference type="Proteomes" id="UP000014585">
    <property type="component" value="Unassembled WGS sequence"/>
</dbReference>
<keyword evidence="2" id="KW-0472">Membrane</keyword>
<feature type="transmembrane region" description="Helical" evidence="2">
    <location>
        <begin position="6"/>
        <end position="26"/>
    </location>
</feature>
<keyword evidence="2" id="KW-1133">Transmembrane helix</keyword>